<keyword evidence="3" id="KW-1185">Reference proteome</keyword>
<evidence type="ECO:0000313" key="2">
    <source>
        <dbReference type="EMBL" id="MBB5957349.1"/>
    </source>
</evidence>
<dbReference type="EMBL" id="JACHJN010000005">
    <property type="protein sequence ID" value="MBB5957349.1"/>
    <property type="molecule type" value="Genomic_DNA"/>
</dbReference>
<feature type="domain" description="DUF6817" evidence="1">
    <location>
        <begin position="13"/>
        <end position="36"/>
    </location>
</feature>
<name>A0A841CJ71_9PSEU</name>
<dbReference type="Proteomes" id="UP000547510">
    <property type="component" value="Unassembled WGS sequence"/>
</dbReference>
<evidence type="ECO:0000259" key="1">
    <source>
        <dbReference type="Pfam" id="PF20680"/>
    </source>
</evidence>
<proteinExistence type="predicted"/>
<sequence>MSAAGGEAPTGRTATLRGLIGESAERLVYLYCACDRDLSWPRLADTGEVWNRFTGASERLNRDWLRPFVDLSIVNELDVVEQDPTLAQKYGAHFRSLFTSWARVASVQVTAEAERVLDFDTARSD</sequence>
<organism evidence="2 3">
    <name type="scientific">Saccharothrix tamanrassetensis</name>
    <dbReference type="NCBI Taxonomy" id="1051531"/>
    <lineage>
        <taxon>Bacteria</taxon>
        <taxon>Bacillati</taxon>
        <taxon>Actinomycetota</taxon>
        <taxon>Actinomycetes</taxon>
        <taxon>Pseudonocardiales</taxon>
        <taxon>Pseudonocardiaceae</taxon>
        <taxon>Saccharothrix</taxon>
    </lineage>
</organism>
<accession>A0A841CJ71</accession>
<dbReference type="Pfam" id="PF20680">
    <property type="entry name" value="DUF6817"/>
    <property type="match status" value="1"/>
</dbReference>
<dbReference type="InterPro" id="IPR049202">
    <property type="entry name" value="DUF6817"/>
</dbReference>
<gene>
    <name evidence="2" type="ORF">FHS29_003942</name>
</gene>
<dbReference type="RefSeq" id="WP_184692262.1">
    <property type="nucleotide sequence ID" value="NZ_JACHJN010000005.1"/>
</dbReference>
<evidence type="ECO:0000313" key="3">
    <source>
        <dbReference type="Proteomes" id="UP000547510"/>
    </source>
</evidence>
<dbReference type="AlphaFoldDB" id="A0A841CJ71"/>
<protein>
    <recommendedName>
        <fullName evidence="1">DUF6817 domain-containing protein</fullName>
    </recommendedName>
</protein>
<reference evidence="2 3" key="1">
    <citation type="submission" date="2020-08" db="EMBL/GenBank/DDBJ databases">
        <title>Genomic Encyclopedia of Type Strains, Phase III (KMG-III): the genomes of soil and plant-associated and newly described type strains.</title>
        <authorList>
            <person name="Whitman W."/>
        </authorList>
    </citation>
    <scope>NUCLEOTIDE SEQUENCE [LARGE SCALE GENOMIC DNA]</scope>
    <source>
        <strain evidence="2 3">CECT 8640</strain>
    </source>
</reference>
<comment type="caution">
    <text evidence="2">The sequence shown here is derived from an EMBL/GenBank/DDBJ whole genome shotgun (WGS) entry which is preliminary data.</text>
</comment>